<dbReference type="InterPro" id="IPR021255">
    <property type="entry name" value="DUF2807"/>
</dbReference>
<keyword evidence="1" id="KW-0732">Signal</keyword>
<dbReference type="AlphaFoldDB" id="A0A7K1SU43"/>
<protein>
    <recommendedName>
        <fullName evidence="2">Putative auto-transporter adhesin head GIN domain-containing protein</fullName>
    </recommendedName>
</protein>
<organism evidence="3 4">
    <name type="scientific">Mucilaginibacter arboris</name>
    <dbReference type="NCBI Taxonomy" id="2682090"/>
    <lineage>
        <taxon>Bacteria</taxon>
        <taxon>Pseudomonadati</taxon>
        <taxon>Bacteroidota</taxon>
        <taxon>Sphingobacteriia</taxon>
        <taxon>Sphingobacteriales</taxon>
        <taxon>Sphingobacteriaceae</taxon>
        <taxon>Mucilaginibacter</taxon>
    </lineage>
</organism>
<reference evidence="3 4" key="1">
    <citation type="submission" date="2019-12" db="EMBL/GenBank/DDBJ databases">
        <title>Mucilaginibacter sp. HMF7410 genome sequencing and assembly.</title>
        <authorList>
            <person name="Kang H."/>
            <person name="Cha I."/>
            <person name="Kim H."/>
            <person name="Joh K."/>
        </authorList>
    </citation>
    <scope>NUCLEOTIDE SEQUENCE [LARGE SCALE GENOMIC DNA]</scope>
    <source>
        <strain evidence="3 4">HMF7410</strain>
    </source>
</reference>
<dbReference type="EMBL" id="WPIK01000004">
    <property type="protein sequence ID" value="MVN20835.1"/>
    <property type="molecule type" value="Genomic_DNA"/>
</dbReference>
<gene>
    <name evidence="3" type="ORF">GO621_04720</name>
</gene>
<dbReference type="Pfam" id="PF10988">
    <property type="entry name" value="DUF2807"/>
    <property type="match status" value="1"/>
</dbReference>
<evidence type="ECO:0000313" key="3">
    <source>
        <dbReference type="EMBL" id="MVN20835.1"/>
    </source>
</evidence>
<evidence type="ECO:0000259" key="2">
    <source>
        <dbReference type="Pfam" id="PF10988"/>
    </source>
</evidence>
<feature type="chain" id="PRO_5029469236" description="Putative auto-transporter adhesin head GIN domain-containing protein" evidence="1">
    <location>
        <begin position="23"/>
        <end position="238"/>
    </location>
</feature>
<sequence length="238" mass="24965">MKKQPLLILSAFVLLFSLLASCNNSCVKGSGKAVSENRKVAAFTKLNLIGAYKLVLKQGSPSVKITADDNLLKLIQTDISGDELKISTKGSICNAGTMEIDITNPDFQAVKSSGSLDLSSDGKLSVKDFDMELAGVSKVNLNLSAANVKTLASGTSEINLTGQATENLVTLNGTGNLNALDFIVANYRIETRGAAHCKINVLNELSVDISGAGDVQYKGNPSKINNANSGAASIKKIQ</sequence>
<evidence type="ECO:0000313" key="4">
    <source>
        <dbReference type="Proteomes" id="UP000462014"/>
    </source>
</evidence>
<feature type="signal peptide" evidence="1">
    <location>
        <begin position="1"/>
        <end position="22"/>
    </location>
</feature>
<proteinExistence type="predicted"/>
<accession>A0A7K1SU43</accession>
<keyword evidence="4" id="KW-1185">Reference proteome</keyword>
<dbReference type="PROSITE" id="PS51257">
    <property type="entry name" value="PROKAR_LIPOPROTEIN"/>
    <property type="match status" value="1"/>
</dbReference>
<name>A0A7K1SU43_9SPHI</name>
<dbReference type="PANTHER" id="PTHR39200">
    <property type="entry name" value="HYPOTHETICAL EXPORTED PROTEIN"/>
    <property type="match status" value="1"/>
</dbReference>
<dbReference type="RefSeq" id="WP_157564682.1">
    <property type="nucleotide sequence ID" value="NZ_WPIK01000004.1"/>
</dbReference>
<dbReference type="PANTHER" id="PTHR39200:SF1">
    <property type="entry name" value="AUTO-TRANSPORTER ADHESIN HEAD GIN DOMAIN-CONTAINING PROTEIN-RELATED"/>
    <property type="match status" value="1"/>
</dbReference>
<dbReference type="Gene3D" id="2.160.20.120">
    <property type="match status" value="1"/>
</dbReference>
<feature type="domain" description="Putative auto-transporter adhesin head GIN" evidence="2">
    <location>
        <begin position="42"/>
        <end position="221"/>
    </location>
</feature>
<evidence type="ECO:0000256" key="1">
    <source>
        <dbReference type="SAM" id="SignalP"/>
    </source>
</evidence>
<comment type="caution">
    <text evidence="3">The sequence shown here is derived from an EMBL/GenBank/DDBJ whole genome shotgun (WGS) entry which is preliminary data.</text>
</comment>
<dbReference type="Proteomes" id="UP000462014">
    <property type="component" value="Unassembled WGS sequence"/>
</dbReference>